<dbReference type="Proteomes" id="UP000586305">
    <property type="component" value="Unassembled WGS sequence"/>
</dbReference>
<feature type="domain" description="Peptidase C51" evidence="2">
    <location>
        <begin position="23"/>
        <end position="154"/>
    </location>
</feature>
<dbReference type="AlphaFoldDB" id="A0A849VDN9"/>
<protein>
    <submittedName>
        <fullName evidence="3">CHAP domain-containing protein</fullName>
    </submittedName>
</protein>
<sequence>MNIRQSFIWASVGLFASHVQAVNYCGGQTSINNPFECCTSAKGVEGNCTWFAWKKAKDVWGHALQLNDYPRHAYRWDVNTYKAINKTSGYIYRSTPTLNSVAIQDSRNGSLGHVAWVTNIDGTQLTVQEQNCESDNQYPNGIERNSNFFNSYLLGIRVQDFWVKAHQISSDPNASIYNPNFDAQFKVKNITNSTPYYFRNLALAVHDSQGNYLYDMKKFEYSKRASDAIYTLSELSDGNYILSGGEASSGVRAVSYFTRPGQYRIVAKVRWLDNSWTEVGYQDITVQ</sequence>
<dbReference type="PROSITE" id="PS50911">
    <property type="entry name" value="CHAP"/>
    <property type="match status" value="1"/>
</dbReference>
<evidence type="ECO:0000256" key="1">
    <source>
        <dbReference type="SAM" id="SignalP"/>
    </source>
</evidence>
<dbReference type="InterPro" id="IPR007921">
    <property type="entry name" value="CHAP_dom"/>
</dbReference>
<feature type="signal peptide" evidence="1">
    <location>
        <begin position="1"/>
        <end position="21"/>
    </location>
</feature>
<dbReference type="RefSeq" id="WP_171625753.1">
    <property type="nucleotide sequence ID" value="NZ_JABBPG010000003.1"/>
</dbReference>
<organism evidence="3 4">
    <name type="scientific">Pseudoalteromonas caenipelagi</name>
    <dbReference type="NCBI Taxonomy" id="2726988"/>
    <lineage>
        <taxon>Bacteria</taxon>
        <taxon>Pseudomonadati</taxon>
        <taxon>Pseudomonadota</taxon>
        <taxon>Gammaproteobacteria</taxon>
        <taxon>Alteromonadales</taxon>
        <taxon>Pseudoalteromonadaceae</taxon>
        <taxon>Pseudoalteromonas</taxon>
    </lineage>
</organism>
<dbReference type="Pfam" id="PF05257">
    <property type="entry name" value="CHAP"/>
    <property type="match status" value="1"/>
</dbReference>
<evidence type="ECO:0000259" key="2">
    <source>
        <dbReference type="PROSITE" id="PS50911"/>
    </source>
</evidence>
<dbReference type="SUPFAM" id="SSF54001">
    <property type="entry name" value="Cysteine proteinases"/>
    <property type="match status" value="1"/>
</dbReference>
<proteinExistence type="predicted"/>
<evidence type="ECO:0000313" key="3">
    <source>
        <dbReference type="EMBL" id="NOU50673.1"/>
    </source>
</evidence>
<dbReference type="Gene3D" id="3.90.1720.10">
    <property type="entry name" value="endopeptidase domain like (from Nostoc punctiforme)"/>
    <property type="match status" value="1"/>
</dbReference>
<reference evidence="3 4" key="1">
    <citation type="submission" date="2020-04" db="EMBL/GenBank/DDBJ databases">
        <title>Pseudoalteromonas caenipelagi sp. nov., isolated from a tidal flat.</title>
        <authorList>
            <person name="Park S."/>
            <person name="Yoon J.-H."/>
        </authorList>
    </citation>
    <scope>NUCLEOTIDE SEQUENCE [LARGE SCALE GENOMIC DNA]</scope>
    <source>
        <strain evidence="3 4">JBTF-M23</strain>
    </source>
</reference>
<evidence type="ECO:0000313" key="4">
    <source>
        <dbReference type="Proteomes" id="UP000586305"/>
    </source>
</evidence>
<name>A0A849VDN9_9GAMM</name>
<dbReference type="InterPro" id="IPR038765">
    <property type="entry name" value="Papain-like_cys_pep_sf"/>
</dbReference>
<comment type="caution">
    <text evidence="3">The sequence shown here is derived from an EMBL/GenBank/DDBJ whole genome shotgun (WGS) entry which is preliminary data.</text>
</comment>
<keyword evidence="4" id="KW-1185">Reference proteome</keyword>
<feature type="chain" id="PRO_5032387334" evidence="1">
    <location>
        <begin position="22"/>
        <end position="287"/>
    </location>
</feature>
<keyword evidence="1" id="KW-0732">Signal</keyword>
<gene>
    <name evidence="3" type="ORF">HG263_08970</name>
</gene>
<dbReference type="EMBL" id="JABBPG010000003">
    <property type="protein sequence ID" value="NOU50673.1"/>
    <property type="molecule type" value="Genomic_DNA"/>
</dbReference>
<accession>A0A849VDN9</accession>